<dbReference type="GO" id="GO:0004370">
    <property type="term" value="F:glycerol kinase activity"/>
    <property type="evidence" value="ECO:0007669"/>
    <property type="project" value="UniProtKB-EC"/>
</dbReference>
<evidence type="ECO:0000256" key="9">
    <source>
        <dbReference type="RuleBase" id="RU003733"/>
    </source>
</evidence>
<keyword evidence="4 9" id="KW-0808">Transferase</keyword>
<evidence type="ECO:0000256" key="8">
    <source>
        <dbReference type="ARBA" id="ARBA00043149"/>
    </source>
</evidence>
<evidence type="ECO:0000256" key="5">
    <source>
        <dbReference type="ARBA" id="ARBA00022741"/>
    </source>
</evidence>
<comment type="similarity">
    <text evidence="2 9">Belongs to the FGGY kinase family.</text>
</comment>
<keyword evidence="5" id="KW-0547">Nucleotide-binding</keyword>
<comment type="pathway">
    <text evidence="1">Polyol metabolism; glycerol degradation via glycerol kinase pathway; sn-glycerol 3-phosphate from glycerol: step 1/1.</text>
</comment>
<evidence type="ECO:0000256" key="6">
    <source>
        <dbReference type="ARBA" id="ARBA00022777"/>
    </source>
</evidence>
<dbReference type="PANTHER" id="PTHR10196:SF69">
    <property type="entry name" value="GLYCEROL KINASE"/>
    <property type="match status" value="1"/>
</dbReference>
<dbReference type="Pfam" id="PF00370">
    <property type="entry name" value="FGGY_N"/>
    <property type="match status" value="1"/>
</dbReference>
<accession>A0A7S4MDM5</accession>
<name>A0A7S4MDM5_9STRA</name>
<evidence type="ECO:0000256" key="2">
    <source>
        <dbReference type="ARBA" id="ARBA00009156"/>
    </source>
</evidence>
<evidence type="ECO:0000256" key="7">
    <source>
        <dbReference type="ARBA" id="ARBA00022840"/>
    </source>
</evidence>
<keyword evidence="6 9" id="KW-0418">Kinase</keyword>
<organism evidence="13">
    <name type="scientific">Odontella aurita</name>
    <dbReference type="NCBI Taxonomy" id="265563"/>
    <lineage>
        <taxon>Eukaryota</taxon>
        <taxon>Sar</taxon>
        <taxon>Stramenopiles</taxon>
        <taxon>Ochrophyta</taxon>
        <taxon>Bacillariophyta</taxon>
        <taxon>Mediophyceae</taxon>
        <taxon>Biddulphiophycidae</taxon>
        <taxon>Eupodiscales</taxon>
        <taxon>Odontellaceae</taxon>
        <taxon>Odontella</taxon>
    </lineage>
</organism>
<feature type="region of interest" description="Disordered" evidence="10">
    <location>
        <begin position="29"/>
        <end position="48"/>
    </location>
</feature>
<dbReference type="InterPro" id="IPR018483">
    <property type="entry name" value="Carb_kinase_FGGY_CS"/>
</dbReference>
<dbReference type="UniPathway" id="UPA00618">
    <property type="reaction ID" value="UER00672"/>
</dbReference>
<dbReference type="InterPro" id="IPR043129">
    <property type="entry name" value="ATPase_NBD"/>
</dbReference>
<dbReference type="PANTHER" id="PTHR10196">
    <property type="entry name" value="SUGAR KINASE"/>
    <property type="match status" value="1"/>
</dbReference>
<feature type="domain" description="Carbohydrate kinase FGGY N-terminal" evidence="11">
    <location>
        <begin position="105"/>
        <end position="263"/>
    </location>
</feature>
<feature type="compositionally biased region" description="Acidic residues" evidence="10">
    <location>
        <begin position="665"/>
        <end position="696"/>
    </location>
</feature>
<keyword evidence="7" id="KW-0067">ATP-binding</keyword>
<evidence type="ECO:0000256" key="1">
    <source>
        <dbReference type="ARBA" id="ARBA00005190"/>
    </source>
</evidence>
<evidence type="ECO:0000259" key="11">
    <source>
        <dbReference type="Pfam" id="PF00370"/>
    </source>
</evidence>
<dbReference type="EC" id="2.7.1.30" evidence="3"/>
<dbReference type="GO" id="GO:0046167">
    <property type="term" value="P:glycerol-3-phosphate biosynthetic process"/>
    <property type="evidence" value="ECO:0007669"/>
    <property type="project" value="TreeGrafter"/>
</dbReference>
<evidence type="ECO:0000259" key="12">
    <source>
        <dbReference type="Pfam" id="PF02782"/>
    </source>
</evidence>
<dbReference type="Gene3D" id="3.30.420.40">
    <property type="match status" value="2"/>
</dbReference>
<feature type="domain" description="Carbohydrate kinase FGGY C-terminal" evidence="12">
    <location>
        <begin position="433"/>
        <end position="614"/>
    </location>
</feature>
<sequence length="758" mass="79419">MSSMVMANQCTVRVHPDVLREDTFVAGGGGGGGGVVSGTGSSSSPELIGSIHQGSTSTEFVVFTRRGRVAASARAQVHEITYLERESGSGSDDDDYGDDAAGRRRMRQWREYSPLDLYSSVRQCVESLSFELRASHSVDLTTSLKAVGIANQRGALVAWNGRTGECYYNAIAGDCCRTKDVAKDMAAREDADRLRERKGGLPIGGDDFAGMKVKWLLDNVPRLRADLDDPNERNYVRFGTVDAWLAYQLTGSPPSSGSSAGGSLAGGIGGNGAIAEGNTGGAFVTDVTNASRWLFMDLAATSQWDPALISDACRPHSVPLTALPRILPSSGYFGTISTNCGVPSLGGVTIACMMGDVQSGMFGNCAFDAGEAGCTYGEGLNLTVATGTERVQSKCGLVTTMAYQLGPKLDSAVANADDSPEVSGLEPEGSRDVADPALGSATGPVHYALEGTVPRSGGSLILRWLAENLQILSSSPLASALAPESSSSNLASSVPSNDGLYFVPPAFSDDCDGDGARGCIVGMSSKHTRAHLVRAALESVAYRCRELLECASEDLMSASAANRAAVTEFRVDGEMTSNPFLMQFTSDMLNVEVVSTTGAEGGAVAAAAGAAFAAGLAAGVWKDLDEIRGLRMEDARWTPGMTAEEREGCRKGWGRAVEQSLGRTEEEEEDDIDDAKEEIREEETTEVGGESEEEPDAGAQICEREAVKVEESEAPRKVATAETRSSLGDNPLLLGAVMASALALGYLLGSGGSRGGRR</sequence>
<reference evidence="13" key="1">
    <citation type="submission" date="2021-01" db="EMBL/GenBank/DDBJ databases">
        <authorList>
            <person name="Corre E."/>
            <person name="Pelletier E."/>
            <person name="Niang G."/>
            <person name="Scheremetjew M."/>
            <person name="Finn R."/>
            <person name="Kale V."/>
            <person name="Holt S."/>
            <person name="Cochrane G."/>
            <person name="Meng A."/>
            <person name="Brown T."/>
            <person name="Cohen L."/>
        </authorList>
    </citation>
    <scope>NUCLEOTIDE SEQUENCE</scope>
    <source>
        <strain evidence="13">Isolate 1302-5</strain>
    </source>
</reference>
<evidence type="ECO:0000256" key="3">
    <source>
        <dbReference type="ARBA" id="ARBA00012099"/>
    </source>
</evidence>
<protein>
    <recommendedName>
        <fullName evidence="3">glycerol kinase</fullName>
        <ecNumber evidence="3">2.7.1.30</ecNumber>
    </recommendedName>
    <alternativeName>
        <fullName evidence="8">ATP:glycerol 3-phosphotransferase</fullName>
    </alternativeName>
</protein>
<dbReference type="GO" id="GO:0005524">
    <property type="term" value="F:ATP binding"/>
    <property type="evidence" value="ECO:0007669"/>
    <property type="project" value="UniProtKB-KW"/>
</dbReference>
<dbReference type="InterPro" id="IPR018484">
    <property type="entry name" value="FGGY_N"/>
</dbReference>
<dbReference type="EMBL" id="HBKQ01010135">
    <property type="protein sequence ID" value="CAE2217017.1"/>
    <property type="molecule type" value="Transcribed_RNA"/>
</dbReference>
<dbReference type="PROSITE" id="PS00445">
    <property type="entry name" value="FGGY_KINASES_2"/>
    <property type="match status" value="1"/>
</dbReference>
<dbReference type="GO" id="GO:0005739">
    <property type="term" value="C:mitochondrion"/>
    <property type="evidence" value="ECO:0007669"/>
    <property type="project" value="TreeGrafter"/>
</dbReference>
<gene>
    <name evidence="13" type="ORF">OAUR00152_LOCUS6854</name>
</gene>
<feature type="region of interest" description="Disordered" evidence="10">
    <location>
        <begin position="658"/>
        <end position="728"/>
    </location>
</feature>
<dbReference type="SUPFAM" id="SSF53067">
    <property type="entry name" value="Actin-like ATPase domain"/>
    <property type="match status" value="3"/>
</dbReference>
<dbReference type="Pfam" id="PF02782">
    <property type="entry name" value="FGGY_C"/>
    <property type="match status" value="1"/>
</dbReference>
<dbReference type="AlphaFoldDB" id="A0A7S4MDM5"/>
<evidence type="ECO:0000256" key="10">
    <source>
        <dbReference type="SAM" id="MobiDB-lite"/>
    </source>
</evidence>
<dbReference type="GO" id="GO:0019563">
    <property type="term" value="P:glycerol catabolic process"/>
    <property type="evidence" value="ECO:0007669"/>
    <property type="project" value="UniProtKB-UniPathway"/>
</dbReference>
<evidence type="ECO:0000256" key="4">
    <source>
        <dbReference type="ARBA" id="ARBA00022679"/>
    </source>
</evidence>
<feature type="compositionally biased region" description="Basic and acidic residues" evidence="10">
    <location>
        <begin position="702"/>
        <end position="716"/>
    </location>
</feature>
<feature type="region of interest" description="Disordered" evidence="10">
    <location>
        <begin position="414"/>
        <end position="437"/>
    </location>
</feature>
<proteinExistence type="inferred from homology"/>
<dbReference type="InterPro" id="IPR018485">
    <property type="entry name" value="FGGY_C"/>
</dbReference>
<dbReference type="GO" id="GO:0006641">
    <property type="term" value="P:triglyceride metabolic process"/>
    <property type="evidence" value="ECO:0007669"/>
    <property type="project" value="TreeGrafter"/>
</dbReference>
<evidence type="ECO:0000313" key="13">
    <source>
        <dbReference type="EMBL" id="CAE2217017.1"/>
    </source>
</evidence>